<proteinExistence type="predicted"/>
<evidence type="ECO:0000313" key="1">
    <source>
        <dbReference type="Ensembl" id="ENSSHBP00005010555.1"/>
    </source>
</evidence>
<sequence length="77" mass="8059">STRLRWDNKSCAALQGMTVIHPVPGGSRASSCLVAGGTSCTHHRSLESCTMVRSGCYHLAASVTQLARGKGSQAKKT</sequence>
<reference evidence="1" key="2">
    <citation type="submission" date="2025-08" db="UniProtKB">
        <authorList>
            <consortium name="Ensembl"/>
        </authorList>
    </citation>
    <scope>IDENTIFICATION</scope>
</reference>
<dbReference type="Ensembl" id="ENSSHBT00005012712.1">
    <property type="protein sequence ID" value="ENSSHBP00005010555.1"/>
    <property type="gene ID" value="ENSSHBG00005009185.1"/>
</dbReference>
<dbReference type="Proteomes" id="UP000472266">
    <property type="component" value="Chromosome 9"/>
</dbReference>
<dbReference type="InParanoid" id="A0A672UA57"/>
<name>A0A672UA57_STRHB</name>
<dbReference type="AlphaFoldDB" id="A0A672UA57"/>
<reference evidence="1 2" key="1">
    <citation type="submission" date="2019-11" db="EMBL/GenBank/DDBJ databases">
        <title>Strigops habroptila (kakapo) genome, bStrHab1, primary haplotype, v2.</title>
        <authorList>
            <person name="Jarvis E.D."/>
            <person name="Howard J."/>
            <person name="Rhie A."/>
            <person name="Phillippy A."/>
            <person name="Korlach J."/>
            <person name="Digby A."/>
            <person name="Iorns D."/>
            <person name="Eason D."/>
            <person name="Robertson B."/>
            <person name="Raemaekers T."/>
            <person name="Howe K."/>
            <person name="Lewin H."/>
            <person name="Damas J."/>
            <person name="Hastie A."/>
            <person name="Tracey A."/>
            <person name="Chow W."/>
            <person name="Fedrigo O."/>
        </authorList>
    </citation>
    <scope>NUCLEOTIDE SEQUENCE [LARGE SCALE GENOMIC DNA]</scope>
</reference>
<evidence type="ECO:0000313" key="2">
    <source>
        <dbReference type="Proteomes" id="UP000472266"/>
    </source>
</evidence>
<organism evidence="1 2">
    <name type="scientific">Strigops habroptila</name>
    <name type="common">Kakapo</name>
    <dbReference type="NCBI Taxonomy" id="2489341"/>
    <lineage>
        <taxon>Eukaryota</taxon>
        <taxon>Metazoa</taxon>
        <taxon>Chordata</taxon>
        <taxon>Craniata</taxon>
        <taxon>Vertebrata</taxon>
        <taxon>Euteleostomi</taxon>
        <taxon>Archelosauria</taxon>
        <taxon>Archosauria</taxon>
        <taxon>Dinosauria</taxon>
        <taxon>Saurischia</taxon>
        <taxon>Theropoda</taxon>
        <taxon>Coelurosauria</taxon>
        <taxon>Aves</taxon>
        <taxon>Neognathae</taxon>
        <taxon>Neoaves</taxon>
        <taxon>Telluraves</taxon>
        <taxon>Australaves</taxon>
        <taxon>Psittaciformes</taxon>
        <taxon>Psittacidae</taxon>
        <taxon>Strigops</taxon>
    </lineage>
</organism>
<keyword evidence="2" id="KW-1185">Reference proteome</keyword>
<protein>
    <submittedName>
        <fullName evidence="1">Uncharacterized protein</fullName>
    </submittedName>
</protein>
<accession>A0A672UA57</accession>
<reference evidence="1" key="3">
    <citation type="submission" date="2025-09" db="UniProtKB">
        <authorList>
            <consortium name="Ensembl"/>
        </authorList>
    </citation>
    <scope>IDENTIFICATION</scope>
</reference>